<reference evidence="1 2" key="1">
    <citation type="submission" date="2024-11" db="EMBL/GenBank/DDBJ databases">
        <title>Adaptive evolution of stress response genes in parasites aligns with host niche diversity.</title>
        <authorList>
            <person name="Hahn C."/>
            <person name="Resl P."/>
        </authorList>
    </citation>
    <scope>NUCLEOTIDE SEQUENCE [LARGE SCALE GENOMIC DNA]</scope>
    <source>
        <strain evidence="1">EGGRZ-B1_66</strain>
        <tissue evidence="1">Body</tissue>
    </source>
</reference>
<dbReference type="EMBL" id="JBJKFK010006400">
    <property type="protein sequence ID" value="KAL3307827.1"/>
    <property type="molecule type" value="Genomic_DNA"/>
</dbReference>
<proteinExistence type="predicted"/>
<evidence type="ECO:0000313" key="2">
    <source>
        <dbReference type="Proteomes" id="UP001626550"/>
    </source>
</evidence>
<sequence>MEIAESSLTQMPLINQTSFLRPSAICSCGRSSHGTAYVDIITSSPFILSPKNLESVTSKLAATLLKEFHLILDDAEVENAAINNHSLHSVENFRINRADLHFQAQKQSQVNFHDILCEENSNSSDFAQWWIKLLQLNNLYRGPLDVESAIKQTLPTKTGKVGFTPTSSTLWQLCTPVISSCICSGLALRAGSVTKLEIGNVSCPNSLEFALNLVIKMAQMQHSGTGNEPTDPLRNMGPASLAVMENWKDLFLEGRLTYADGKINPELSEAPSFAEELNDPIPKSKHKFEPMSVADPSCHRDQSIWSDLAPSRSGMVIIVDTSAEPLNLNSQQTLLMSAWSEVLDKMVQEGKAIRLSDKPDFKEITKRILNTFLSHCSC</sequence>
<name>A0ABD2PMC7_9PLAT</name>
<dbReference type="Proteomes" id="UP001626550">
    <property type="component" value="Unassembled WGS sequence"/>
</dbReference>
<evidence type="ECO:0000313" key="1">
    <source>
        <dbReference type="EMBL" id="KAL3307827.1"/>
    </source>
</evidence>
<accession>A0ABD2PMC7</accession>
<organism evidence="1 2">
    <name type="scientific">Cichlidogyrus casuarinus</name>
    <dbReference type="NCBI Taxonomy" id="1844966"/>
    <lineage>
        <taxon>Eukaryota</taxon>
        <taxon>Metazoa</taxon>
        <taxon>Spiralia</taxon>
        <taxon>Lophotrochozoa</taxon>
        <taxon>Platyhelminthes</taxon>
        <taxon>Monogenea</taxon>
        <taxon>Monopisthocotylea</taxon>
        <taxon>Dactylogyridea</taxon>
        <taxon>Ancyrocephalidae</taxon>
        <taxon>Cichlidogyrus</taxon>
    </lineage>
</organism>
<dbReference type="AlphaFoldDB" id="A0ABD2PMC7"/>
<keyword evidence="2" id="KW-1185">Reference proteome</keyword>
<gene>
    <name evidence="1" type="ORF">Ciccas_013649</name>
</gene>
<protein>
    <submittedName>
        <fullName evidence="1">Uncharacterized protein</fullName>
    </submittedName>
</protein>
<comment type="caution">
    <text evidence="1">The sequence shown here is derived from an EMBL/GenBank/DDBJ whole genome shotgun (WGS) entry which is preliminary data.</text>
</comment>